<evidence type="ECO:0000313" key="3">
    <source>
        <dbReference type="Proteomes" id="UP000231019"/>
    </source>
</evidence>
<dbReference type="AlphaFoldDB" id="A0A2M7G0P9"/>
<evidence type="ECO:0008006" key="4">
    <source>
        <dbReference type="Google" id="ProtNLM"/>
    </source>
</evidence>
<keyword evidence="1" id="KW-0732">Signal</keyword>
<sequence length="290" mass="32222">MRKFLIGSLAPLVLAVPFVLQTHPSSVAAVQTQTRPLNQLSESEISSWLKSLSTKPFLERLEAVSERALGTPYLLGPLGEGPRGPYDSKPLINLKQVDCVTFCEQSLALALSSNYQQAVATLQKIRYDQGEIKMECRNHYFMADWIPHNSWLVEDITARLPGSKPLERTISHKTLFANQGFKGIQVRQPDRRLKQAYIPDDQLEKVLPLLKTGDIGVLIQDLPGIFAAHTGLVIRKGNQVFLRNATSLSPKQVVDTPFPELIASLKKSKRLIGMSFARPKAHPVPPKGKS</sequence>
<evidence type="ECO:0000313" key="2">
    <source>
        <dbReference type="EMBL" id="PIW15193.1"/>
    </source>
</evidence>
<dbReference type="EMBL" id="PFFQ01000053">
    <property type="protein sequence ID" value="PIW15193.1"/>
    <property type="molecule type" value="Genomic_DNA"/>
</dbReference>
<feature type="signal peptide" evidence="1">
    <location>
        <begin position="1"/>
        <end position="28"/>
    </location>
</feature>
<dbReference type="InterPro" id="IPR010846">
    <property type="entry name" value="AmiA-like"/>
</dbReference>
<dbReference type="Gene3D" id="2.30.260.10">
    <property type="entry name" value="putative xylanase like domain"/>
    <property type="match status" value="1"/>
</dbReference>
<dbReference type="InterPro" id="IPR038765">
    <property type="entry name" value="Papain-like_cys_pep_sf"/>
</dbReference>
<name>A0A2M7G0P9_9BACT</name>
<proteinExistence type="predicted"/>
<protein>
    <recommendedName>
        <fullName evidence="4">DUF1460 domain-containing protein</fullName>
    </recommendedName>
</protein>
<feature type="chain" id="PRO_5014604576" description="DUF1460 domain-containing protein" evidence="1">
    <location>
        <begin position="29"/>
        <end position="290"/>
    </location>
</feature>
<gene>
    <name evidence="2" type="ORF">COW36_17375</name>
</gene>
<accession>A0A2M7G0P9</accession>
<organism evidence="2 3">
    <name type="scientific">bacterium (Candidatus Blackallbacteria) CG17_big_fil_post_rev_8_21_14_2_50_48_46</name>
    <dbReference type="NCBI Taxonomy" id="2014261"/>
    <lineage>
        <taxon>Bacteria</taxon>
        <taxon>Candidatus Blackallbacteria</taxon>
    </lineage>
</organism>
<dbReference type="SUPFAM" id="SSF54001">
    <property type="entry name" value="Cysteine proteinases"/>
    <property type="match status" value="1"/>
</dbReference>
<reference evidence="2 3" key="1">
    <citation type="submission" date="2017-09" db="EMBL/GenBank/DDBJ databases">
        <title>Depth-based differentiation of microbial function through sediment-hosted aquifers and enrichment of novel symbionts in the deep terrestrial subsurface.</title>
        <authorList>
            <person name="Probst A.J."/>
            <person name="Ladd B."/>
            <person name="Jarett J.K."/>
            <person name="Geller-Mcgrath D.E."/>
            <person name="Sieber C.M."/>
            <person name="Emerson J.B."/>
            <person name="Anantharaman K."/>
            <person name="Thomas B.C."/>
            <person name="Malmstrom R."/>
            <person name="Stieglmeier M."/>
            <person name="Klingl A."/>
            <person name="Woyke T."/>
            <person name="Ryan C.M."/>
            <person name="Banfield J.F."/>
        </authorList>
    </citation>
    <scope>NUCLEOTIDE SEQUENCE [LARGE SCALE GENOMIC DNA]</scope>
    <source>
        <strain evidence="2">CG17_big_fil_post_rev_8_21_14_2_50_48_46</strain>
    </source>
</reference>
<comment type="caution">
    <text evidence="2">The sequence shown here is derived from an EMBL/GenBank/DDBJ whole genome shotgun (WGS) entry which is preliminary data.</text>
</comment>
<dbReference type="Proteomes" id="UP000231019">
    <property type="component" value="Unassembled WGS sequence"/>
</dbReference>
<evidence type="ECO:0000256" key="1">
    <source>
        <dbReference type="SAM" id="SignalP"/>
    </source>
</evidence>
<dbReference type="Gene3D" id="1.10.3670.10">
    <property type="entry name" value="Putative xylanase like domain"/>
    <property type="match status" value="1"/>
</dbReference>
<dbReference type="Pfam" id="PF07313">
    <property type="entry name" value="AmiA-like"/>
    <property type="match status" value="1"/>
</dbReference>